<dbReference type="EMBL" id="NPKJ01000043">
    <property type="protein sequence ID" value="PAQ09048.1"/>
    <property type="molecule type" value="Genomic_DNA"/>
</dbReference>
<keyword evidence="4" id="KW-1185">Reference proteome</keyword>
<protein>
    <submittedName>
        <fullName evidence="3">Uncharacterized protein</fullName>
    </submittedName>
</protein>
<evidence type="ECO:0000313" key="3">
    <source>
        <dbReference type="EMBL" id="PAQ09048.1"/>
    </source>
</evidence>
<evidence type="ECO:0000313" key="4">
    <source>
        <dbReference type="Proteomes" id="UP000216442"/>
    </source>
</evidence>
<keyword evidence="1" id="KW-0175">Coiled coil</keyword>
<dbReference type="AlphaFoldDB" id="A0A271LPE7"/>
<feature type="region of interest" description="Disordered" evidence="2">
    <location>
        <begin position="87"/>
        <end position="123"/>
    </location>
</feature>
<gene>
    <name evidence="3" type="ORF">CIT26_14145</name>
</gene>
<comment type="caution">
    <text evidence="3">The sequence shown here is derived from an EMBL/GenBank/DDBJ whole genome shotgun (WGS) entry which is preliminary data.</text>
</comment>
<organism evidence="3 4">
    <name type="scientific">Mesorhizobium temperatum</name>
    <dbReference type="NCBI Taxonomy" id="241416"/>
    <lineage>
        <taxon>Bacteria</taxon>
        <taxon>Pseudomonadati</taxon>
        <taxon>Pseudomonadota</taxon>
        <taxon>Alphaproteobacteria</taxon>
        <taxon>Hyphomicrobiales</taxon>
        <taxon>Phyllobacteriaceae</taxon>
        <taxon>Mesorhizobium</taxon>
    </lineage>
</organism>
<feature type="coiled-coil region" evidence="1">
    <location>
        <begin position="287"/>
        <end position="314"/>
    </location>
</feature>
<sequence>MQNATITPAPDARGQSRQRYVTGKSLAMAFLLSTTSLVLTNAGQAGGSATAATDSETARGVLQEAPCDIEDAIAAAKAKAAKQAGDLAAAKDPELDDAQNRADRAGKRVGKGDEFSWEGGGSRQKYSMDIPQFTLRYTTKSFDVPETSWKETRTRFGRMESCWWKTDLPFGGEIKTKGTCWRESDIVWSVPQFRMGRVEIQVPDTLETKMKTVEFSWDLPTVTVRDNREELDKANENIKKINRDLEQGTANIADRNTEDAKNQIAAILDRSESDALAAFDKEQAASLKVFEDQRAELNRSLADARGRLSQAGQQGRADAAFAPAFQLIDDAQARFVASAADARAKIGQEIKALREAYLGEGGTALACKAG</sequence>
<accession>A0A271LPE7</accession>
<evidence type="ECO:0000256" key="1">
    <source>
        <dbReference type="SAM" id="Coils"/>
    </source>
</evidence>
<dbReference type="RefSeq" id="WP_095493181.1">
    <property type="nucleotide sequence ID" value="NZ_NPKJ01000043.1"/>
</dbReference>
<feature type="compositionally biased region" description="Basic and acidic residues" evidence="2">
    <location>
        <begin position="89"/>
        <end position="114"/>
    </location>
</feature>
<proteinExistence type="predicted"/>
<dbReference type="Proteomes" id="UP000216442">
    <property type="component" value="Unassembled WGS sequence"/>
</dbReference>
<feature type="coiled-coil region" evidence="1">
    <location>
        <begin position="224"/>
        <end position="251"/>
    </location>
</feature>
<name>A0A271LPE7_9HYPH</name>
<evidence type="ECO:0000256" key="2">
    <source>
        <dbReference type="SAM" id="MobiDB-lite"/>
    </source>
</evidence>
<reference evidence="3 4" key="1">
    <citation type="submission" date="2017-08" db="EMBL/GenBank/DDBJ databases">
        <title>Mesorhizobium wenxinae sp. nov., a novel rhizobial species isolated from root nodules of chickpea (Cicer arietinum L.).</title>
        <authorList>
            <person name="Zhang J."/>
        </authorList>
    </citation>
    <scope>NUCLEOTIDE SEQUENCE [LARGE SCALE GENOMIC DNA]</scope>
    <source>
        <strain evidence="3 4">SDW018</strain>
    </source>
</reference>